<reference evidence="1" key="1">
    <citation type="journal article" date="2020" name="Stud. Mycol.">
        <title>101 Dothideomycetes genomes: a test case for predicting lifestyles and emergence of pathogens.</title>
        <authorList>
            <person name="Haridas S."/>
            <person name="Albert R."/>
            <person name="Binder M."/>
            <person name="Bloem J."/>
            <person name="Labutti K."/>
            <person name="Salamov A."/>
            <person name="Andreopoulos B."/>
            <person name="Baker S."/>
            <person name="Barry K."/>
            <person name="Bills G."/>
            <person name="Bluhm B."/>
            <person name="Cannon C."/>
            <person name="Castanera R."/>
            <person name="Culley D."/>
            <person name="Daum C."/>
            <person name="Ezra D."/>
            <person name="Gonzalez J."/>
            <person name="Henrissat B."/>
            <person name="Kuo A."/>
            <person name="Liang C."/>
            <person name="Lipzen A."/>
            <person name="Lutzoni F."/>
            <person name="Magnuson J."/>
            <person name="Mondo S."/>
            <person name="Nolan M."/>
            <person name="Ohm R."/>
            <person name="Pangilinan J."/>
            <person name="Park H.-J."/>
            <person name="Ramirez L."/>
            <person name="Alfaro M."/>
            <person name="Sun H."/>
            <person name="Tritt A."/>
            <person name="Yoshinaga Y."/>
            <person name="Zwiers L.-H."/>
            <person name="Turgeon B."/>
            <person name="Goodwin S."/>
            <person name="Spatafora J."/>
            <person name="Crous P."/>
            <person name="Grigoriev I."/>
        </authorList>
    </citation>
    <scope>NUCLEOTIDE SEQUENCE</scope>
    <source>
        <strain evidence="1">CBS 627.86</strain>
    </source>
</reference>
<organism evidence="1 2">
    <name type="scientific">Lophiotrema nucula</name>
    <dbReference type="NCBI Taxonomy" id="690887"/>
    <lineage>
        <taxon>Eukaryota</taxon>
        <taxon>Fungi</taxon>
        <taxon>Dikarya</taxon>
        <taxon>Ascomycota</taxon>
        <taxon>Pezizomycotina</taxon>
        <taxon>Dothideomycetes</taxon>
        <taxon>Pleosporomycetidae</taxon>
        <taxon>Pleosporales</taxon>
        <taxon>Lophiotremataceae</taxon>
        <taxon>Lophiotrema</taxon>
    </lineage>
</organism>
<accession>A0A6A5YKM9</accession>
<evidence type="ECO:0000313" key="1">
    <source>
        <dbReference type="EMBL" id="KAF2107645.1"/>
    </source>
</evidence>
<name>A0A6A5YKM9_9PLEO</name>
<keyword evidence="2" id="KW-1185">Reference proteome</keyword>
<dbReference type="EMBL" id="ML977352">
    <property type="protein sequence ID" value="KAF2107645.1"/>
    <property type="molecule type" value="Genomic_DNA"/>
</dbReference>
<proteinExistence type="predicted"/>
<gene>
    <name evidence="1" type="ORF">BDV96DRAFT_588455</name>
</gene>
<protein>
    <submittedName>
        <fullName evidence="1">Uncharacterized protein</fullName>
    </submittedName>
</protein>
<dbReference type="AlphaFoldDB" id="A0A6A5YKM9"/>
<sequence>MEIYYYMMAQYGTICAHGRYFREGQFIPSYLPSVCRTSTQVLSEAAQVFLRNTCISEHQDPYFVRILESFPHDTGFASVQHLFLNPF</sequence>
<dbReference type="Proteomes" id="UP000799770">
    <property type="component" value="Unassembled WGS sequence"/>
</dbReference>
<evidence type="ECO:0000313" key="2">
    <source>
        <dbReference type="Proteomes" id="UP000799770"/>
    </source>
</evidence>